<dbReference type="InterPro" id="IPR036047">
    <property type="entry name" value="F-box-like_dom_sf"/>
</dbReference>
<reference evidence="2" key="1">
    <citation type="submission" date="2021-02" db="EMBL/GenBank/DDBJ databases">
        <title>Genome sequence Cadophora malorum strain M34.</title>
        <authorList>
            <person name="Stefanovic E."/>
            <person name="Vu D."/>
            <person name="Scully C."/>
            <person name="Dijksterhuis J."/>
            <person name="Roader J."/>
            <person name="Houbraken J."/>
        </authorList>
    </citation>
    <scope>NUCLEOTIDE SEQUENCE</scope>
    <source>
        <strain evidence="2">M34</strain>
    </source>
</reference>
<dbReference type="EMBL" id="JAFJYH010000549">
    <property type="protein sequence ID" value="KAG4410956.1"/>
    <property type="molecule type" value="Genomic_DNA"/>
</dbReference>
<evidence type="ECO:0000313" key="2">
    <source>
        <dbReference type="EMBL" id="KAG4410956.1"/>
    </source>
</evidence>
<dbReference type="Pfam" id="PF12937">
    <property type="entry name" value="F-box-like"/>
    <property type="match status" value="1"/>
</dbReference>
<proteinExistence type="predicted"/>
<name>A0A8H7T0T9_9HELO</name>
<keyword evidence="3" id="KW-1185">Reference proteome</keyword>
<dbReference type="OrthoDB" id="4986826at2759"/>
<dbReference type="AlphaFoldDB" id="A0A8H7T0T9"/>
<sequence>MSLLTLPTELLLQILSHLSPRTLTSLRLTSHRLEPLAFPLLFRNIPNWLDYKTSHAAIIALANDACERPSGMWSPWASEPDRKVEGVWLELLWRVEMRG</sequence>
<evidence type="ECO:0000259" key="1">
    <source>
        <dbReference type="PROSITE" id="PS50181"/>
    </source>
</evidence>
<dbReference type="Proteomes" id="UP000664132">
    <property type="component" value="Unassembled WGS sequence"/>
</dbReference>
<organism evidence="2 3">
    <name type="scientific">Cadophora malorum</name>
    <dbReference type="NCBI Taxonomy" id="108018"/>
    <lineage>
        <taxon>Eukaryota</taxon>
        <taxon>Fungi</taxon>
        <taxon>Dikarya</taxon>
        <taxon>Ascomycota</taxon>
        <taxon>Pezizomycotina</taxon>
        <taxon>Leotiomycetes</taxon>
        <taxon>Helotiales</taxon>
        <taxon>Ploettnerulaceae</taxon>
        <taxon>Cadophora</taxon>
    </lineage>
</organism>
<feature type="non-terminal residue" evidence="2">
    <location>
        <position position="99"/>
    </location>
</feature>
<comment type="caution">
    <text evidence="2">The sequence shown here is derived from an EMBL/GenBank/DDBJ whole genome shotgun (WGS) entry which is preliminary data.</text>
</comment>
<dbReference type="PROSITE" id="PS50181">
    <property type="entry name" value="FBOX"/>
    <property type="match status" value="1"/>
</dbReference>
<gene>
    <name evidence="2" type="ORF">IFR04_015903</name>
</gene>
<evidence type="ECO:0000313" key="3">
    <source>
        <dbReference type="Proteomes" id="UP000664132"/>
    </source>
</evidence>
<dbReference type="InterPro" id="IPR001810">
    <property type="entry name" value="F-box_dom"/>
</dbReference>
<dbReference type="Gene3D" id="1.20.1280.50">
    <property type="match status" value="1"/>
</dbReference>
<protein>
    <recommendedName>
        <fullName evidence="1">F-box domain-containing protein</fullName>
    </recommendedName>
</protein>
<accession>A0A8H7T0T9</accession>
<feature type="domain" description="F-box" evidence="1">
    <location>
        <begin position="1"/>
        <end position="45"/>
    </location>
</feature>
<dbReference type="SUPFAM" id="SSF81383">
    <property type="entry name" value="F-box domain"/>
    <property type="match status" value="1"/>
</dbReference>